<dbReference type="RefSeq" id="XP_009530387.1">
    <property type="nucleotide sequence ID" value="XM_009532092.1"/>
</dbReference>
<dbReference type="AlphaFoldDB" id="G4ZTP7"/>
<keyword evidence="2" id="KW-1185">Reference proteome</keyword>
<feature type="non-terminal residue" evidence="1">
    <location>
        <position position="1"/>
    </location>
</feature>
<accession>G4ZTP7</accession>
<sequence length="71" mass="8173">TKKATLEQLERLCADRKDDELQLALKQSRFEDLRAFLGALGVKVRSKAYAGYRNKEDHVQLLTEVLQRKVA</sequence>
<dbReference type="GeneID" id="20653045"/>
<evidence type="ECO:0000313" key="2">
    <source>
        <dbReference type="Proteomes" id="UP000002640"/>
    </source>
</evidence>
<proteinExistence type="predicted"/>
<name>G4ZTP7_PHYSP</name>
<dbReference type="KEGG" id="psoj:PHYSODRAFT_454817"/>
<dbReference type="Proteomes" id="UP000002640">
    <property type="component" value="Unassembled WGS sequence"/>
</dbReference>
<dbReference type="EMBL" id="JH159156">
    <property type="protein sequence ID" value="EGZ12958.1"/>
    <property type="molecule type" value="Genomic_DNA"/>
</dbReference>
<evidence type="ECO:0000313" key="1">
    <source>
        <dbReference type="EMBL" id="EGZ12958.1"/>
    </source>
</evidence>
<organism evidence="1 2">
    <name type="scientific">Phytophthora sojae (strain P6497)</name>
    <name type="common">Soybean stem and root rot agent</name>
    <name type="synonym">Phytophthora megasperma f. sp. glycines</name>
    <dbReference type="NCBI Taxonomy" id="1094619"/>
    <lineage>
        <taxon>Eukaryota</taxon>
        <taxon>Sar</taxon>
        <taxon>Stramenopiles</taxon>
        <taxon>Oomycota</taxon>
        <taxon>Peronosporomycetes</taxon>
        <taxon>Peronosporales</taxon>
        <taxon>Peronosporaceae</taxon>
        <taxon>Phytophthora</taxon>
    </lineage>
</organism>
<gene>
    <name evidence="1" type="ORF">PHYSODRAFT_454817</name>
</gene>
<dbReference type="InParanoid" id="G4ZTP7"/>
<protein>
    <submittedName>
        <fullName evidence="1">Uncharacterized protein</fullName>
    </submittedName>
</protein>
<reference evidence="1 2" key="1">
    <citation type="journal article" date="2006" name="Science">
        <title>Phytophthora genome sequences uncover evolutionary origins and mechanisms of pathogenesis.</title>
        <authorList>
            <person name="Tyler B.M."/>
            <person name="Tripathy S."/>
            <person name="Zhang X."/>
            <person name="Dehal P."/>
            <person name="Jiang R.H."/>
            <person name="Aerts A."/>
            <person name="Arredondo F.D."/>
            <person name="Baxter L."/>
            <person name="Bensasson D."/>
            <person name="Beynon J.L."/>
            <person name="Chapman J."/>
            <person name="Damasceno C.M."/>
            <person name="Dorrance A.E."/>
            <person name="Dou D."/>
            <person name="Dickerman A.W."/>
            <person name="Dubchak I.L."/>
            <person name="Garbelotto M."/>
            <person name="Gijzen M."/>
            <person name="Gordon S.G."/>
            <person name="Govers F."/>
            <person name="Grunwald N.J."/>
            <person name="Huang W."/>
            <person name="Ivors K.L."/>
            <person name="Jones R.W."/>
            <person name="Kamoun S."/>
            <person name="Krampis K."/>
            <person name="Lamour K.H."/>
            <person name="Lee M.K."/>
            <person name="McDonald W.H."/>
            <person name="Medina M."/>
            <person name="Meijer H.J."/>
            <person name="Nordberg E.K."/>
            <person name="Maclean D.J."/>
            <person name="Ospina-Giraldo M.D."/>
            <person name="Morris P.F."/>
            <person name="Phuntumart V."/>
            <person name="Putnam N.H."/>
            <person name="Rash S."/>
            <person name="Rose J.K."/>
            <person name="Sakihama Y."/>
            <person name="Salamov A.A."/>
            <person name="Savidor A."/>
            <person name="Scheuring C.F."/>
            <person name="Smith B.M."/>
            <person name="Sobral B.W."/>
            <person name="Terry A."/>
            <person name="Torto-Alalibo T.A."/>
            <person name="Win J."/>
            <person name="Xu Z."/>
            <person name="Zhang H."/>
            <person name="Grigoriev I.V."/>
            <person name="Rokhsar D.S."/>
            <person name="Boore J.L."/>
        </authorList>
    </citation>
    <scope>NUCLEOTIDE SEQUENCE [LARGE SCALE GENOMIC DNA]</scope>
    <source>
        <strain evidence="1 2">P6497</strain>
    </source>
</reference>
<dbReference type="SMR" id="G4ZTP7"/>
<feature type="non-terminal residue" evidence="1">
    <location>
        <position position="71"/>
    </location>
</feature>